<dbReference type="Proteomes" id="UP000030671">
    <property type="component" value="Unassembled WGS sequence"/>
</dbReference>
<accession>W4JU79</accession>
<dbReference type="GeneID" id="20669220"/>
<dbReference type="Pfam" id="PF07727">
    <property type="entry name" value="RVT_2"/>
    <property type="match status" value="1"/>
</dbReference>
<gene>
    <name evidence="2" type="ORF">HETIRDRAFT_248012</name>
</gene>
<evidence type="ECO:0000259" key="1">
    <source>
        <dbReference type="Pfam" id="PF07727"/>
    </source>
</evidence>
<dbReference type="EMBL" id="KI925463">
    <property type="protein sequence ID" value="ETW77113.1"/>
    <property type="molecule type" value="Genomic_DNA"/>
</dbReference>
<dbReference type="RefSeq" id="XP_009550659.1">
    <property type="nucleotide sequence ID" value="XM_009552364.1"/>
</dbReference>
<dbReference type="eggNOG" id="KOG0017">
    <property type="taxonomic scope" value="Eukaryota"/>
</dbReference>
<evidence type="ECO:0000313" key="3">
    <source>
        <dbReference type="Proteomes" id="UP000030671"/>
    </source>
</evidence>
<keyword evidence="3" id="KW-1185">Reference proteome</keyword>
<dbReference type="InterPro" id="IPR013103">
    <property type="entry name" value="RVT_2"/>
</dbReference>
<dbReference type="KEGG" id="hir:HETIRDRAFT_248012"/>
<organism evidence="2 3">
    <name type="scientific">Heterobasidion irregulare (strain TC 32-1)</name>
    <dbReference type="NCBI Taxonomy" id="747525"/>
    <lineage>
        <taxon>Eukaryota</taxon>
        <taxon>Fungi</taxon>
        <taxon>Dikarya</taxon>
        <taxon>Basidiomycota</taxon>
        <taxon>Agaricomycotina</taxon>
        <taxon>Agaricomycetes</taxon>
        <taxon>Russulales</taxon>
        <taxon>Bondarzewiaceae</taxon>
        <taxon>Heterobasidion</taxon>
        <taxon>Heterobasidion annosum species complex</taxon>
    </lineage>
</organism>
<dbReference type="AlphaFoldDB" id="W4JU79"/>
<reference evidence="2 3" key="1">
    <citation type="journal article" date="2012" name="New Phytol.">
        <title>Insight into trade-off between wood decay and parasitism from the genome of a fungal forest pathogen.</title>
        <authorList>
            <person name="Olson A."/>
            <person name="Aerts A."/>
            <person name="Asiegbu F."/>
            <person name="Belbahri L."/>
            <person name="Bouzid O."/>
            <person name="Broberg A."/>
            <person name="Canback B."/>
            <person name="Coutinho P.M."/>
            <person name="Cullen D."/>
            <person name="Dalman K."/>
            <person name="Deflorio G."/>
            <person name="van Diepen L.T."/>
            <person name="Dunand C."/>
            <person name="Duplessis S."/>
            <person name="Durling M."/>
            <person name="Gonthier P."/>
            <person name="Grimwood J."/>
            <person name="Fossdal C.G."/>
            <person name="Hansson D."/>
            <person name="Henrissat B."/>
            <person name="Hietala A."/>
            <person name="Himmelstrand K."/>
            <person name="Hoffmeister D."/>
            <person name="Hogberg N."/>
            <person name="James T.Y."/>
            <person name="Karlsson M."/>
            <person name="Kohler A."/>
            <person name="Kues U."/>
            <person name="Lee Y.H."/>
            <person name="Lin Y.C."/>
            <person name="Lind M."/>
            <person name="Lindquist E."/>
            <person name="Lombard V."/>
            <person name="Lucas S."/>
            <person name="Lunden K."/>
            <person name="Morin E."/>
            <person name="Murat C."/>
            <person name="Park J."/>
            <person name="Raffaello T."/>
            <person name="Rouze P."/>
            <person name="Salamov A."/>
            <person name="Schmutz J."/>
            <person name="Solheim H."/>
            <person name="Stahlberg J."/>
            <person name="Velez H."/>
            <person name="de Vries R.P."/>
            <person name="Wiebenga A."/>
            <person name="Woodward S."/>
            <person name="Yakovlev I."/>
            <person name="Garbelotto M."/>
            <person name="Martin F."/>
            <person name="Grigoriev I.V."/>
            <person name="Stenlid J."/>
        </authorList>
    </citation>
    <scope>NUCLEOTIDE SEQUENCE [LARGE SCALE GENOMIC DNA]</scope>
    <source>
        <strain evidence="2 3">TC 32-1</strain>
    </source>
</reference>
<evidence type="ECO:0000313" key="2">
    <source>
        <dbReference type="EMBL" id="ETW77113.1"/>
    </source>
</evidence>
<proteinExistence type="predicted"/>
<sequence>TQRPGVDFHDTHSPVARFESFRLVFSLAAKENWLLEQIDVKSAYLNGKLDEEIFMRQPEGFQVLGKEDWLLRLLKSLYGLKQSG</sequence>
<protein>
    <recommendedName>
        <fullName evidence="1">Reverse transcriptase Ty1/copia-type domain-containing protein</fullName>
    </recommendedName>
</protein>
<name>W4JU79_HETIT</name>
<dbReference type="STRING" id="747525.W4JU79"/>
<dbReference type="HOGENOM" id="CLU_001650_17_4_1"/>
<feature type="domain" description="Reverse transcriptase Ty1/copia-type" evidence="1">
    <location>
        <begin position="2"/>
        <end position="84"/>
    </location>
</feature>
<feature type="non-terminal residue" evidence="2">
    <location>
        <position position="1"/>
    </location>
</feature>
<dbReference type="InParanoid" id="W4JU79"/>
<dbReference type="OrthoDB" id="3054497at2759"/>
<feature type="non-terminal residue" evidence="2">
    <location>
        <position position="84"/>
    </location>
</feature>